<reference evidence="1" key="2">
    <citation type="journal article" date="2021" name="PeerJ">
        <title>Extensive microbial diversity within the chicken gut microbiome revealed by metagenomics and culture.</title>
        <authorList>
            <person name="Gilroy R."/>
            <person name="Ravi A."/>
            <person name="Getino M."/>
            <person name="Pursley I."/>
            <person name="Horton D.L."/>
            <person name="Alikhan N.F."/>
            <person name="Baker D."/>
            <person name="Gharbi K."/>
            <person name="Hall N."/>
            <person name="Watson M."/>
            <person name="Adriaenssens E.M."/>
            <person name="Foster-Nyarko E."/>
            <person name="Jarju S."/>
            <person name="Secka A."/>
            <person name="Antonio M."/>
            <person name="Oren A."/>
            <person name="Chaudhuri R.R."/>
            <person name="La Ragione R."/>
            <person name="Hildebrand F."/>
            <person name="Pallen M.J."/>
        </authorList>
    </citation>
    <scope>NUCLEOTIDE SEQUENCE</scope>
    <source>
        <strain evidence="1">11159</strain>
    </source>
</reference>
<proteinExistence type="predicted"/>
<dbReference type="EMBL" id="JADIMY010000023">
    <property type="protein sequence ID" value="MBO8427161.1"/>
    <property type="molecule type" value="Genomic_DNA"/>
</dbReference>
<protein>
    <submittedName>
        <fullName evidence="1">Recombinase family protein</fullName>
    </submittedName>
</protein>
<name>A0A9D9GVX5_9BACL</name>
<dbReference type="AlphaFoldDB" id="A0A9D9GVX5"/>
<sequence>MKENKEYYYLSYSGEYGLIYNLIKITYITRDDGFKYILKPSKSVISLLPKEIKEYLIDRISINKEYKELPYLDNIIPNFLKDFIKDDLDSLNNKDLLKSLDLKKVKTINNLFINSFTKKVNIDLTNIFTKENITGVIKKILNELALGNNVTINETKINNKKRKAVFNTLMFIYNKSIEANKLKQKEGIDKAKIRGKYKGRIPSPIDLDKFKNEYQKVLNKEITAQKVIKNLNISKDKYYRTIKLLNKNLDNIKEK</sequence>
<dbReference type="Proteomes" id="UP000823613">
    <property type="component" value="Unassembled WGS sequence"/>
</dbReference>
<evidence type="ECO:0000313" key="1">
    <source>
        <dbReference type="EMBL" id="MBO8427161.1"/>
    </source>
</evidence>
<reference evidence="1" key="1">
    <citation type="submission" date="2020-10" db="EMBL/GenBank/DDBJ databases">
        <authorList>
            <person name="Gilroy R."/>
        </authorList>
    </citation>
    <scope>NUCLEOTIDE SEQUENCE</scope>
    <source>
        <strain evidence="1">11159</strain>
    </source>
</reference>
<evidence type="ECO:0000313" key="2">
    <source>
        <dbReference type="Proteomes" id="UP000823613"/>
    </source>
</evidence>
<comment type="caution">
    <text evidence="1">The sequence shown here is derived from an EMBL/GenBank/DDBJ whole genome shotgun (WGS) entry which is preliminary data.</text>
</comment>
<accession>A0A9D9GVX5</accession>
<organism evidence="1 2">
    <name type="scientific">Candidatus Onthovivens merdipullorum</name>
    <dbReference type="NCBI Taxonomy" id="2840889"/>
    <lineage>
        <taxon>Bacteria</taxon>
        <taxon>Bacillati</taxon>
        <taxon>Bacillota</taxon>
        <taxon>Bacilli</taxon>
        <taxon>Bacillales</taxon>
        <taxon>Candidatus Onthovivens</taxon>
    </lineage>
</organism>
<gene>
    <name evidence="1" type="ORF">IAC58_01205</name>
</gene>